<name>A0A4V1RUS5_9HYPH</name>
<keyword evidence="4" id="KW-1185">Reference proteome</keyword>
<dbReference type="InterPro" id="IPR023296">
    <property type="entry name" value="Glyco_hydro_beta-prop_sf"/>
</dbReference>
<organism evidence="3 4">
    <name type="scientific">Lichenibacterium minor</name>
    <dbReference type="NCBI Taxonomy" id="2316528"/>
    <lineage>
        <taxon>Bacteria</taxon>
        <taxon>Pseudomonadati</taxon>
        <taxon>Pseudomonadota</taxon>
        <taxon>Alphaproteobacteria</taxon>
        <taxon>Hyphomicrobiales</taxon>
        <taxon>Lichenihabitantaceae</taxon>
        <taxon>Lichenibacterium</taxon>
    </lineage>
</organism>
<evidence type="ECO:0000256" key="1">
    <source>
        <dbReference type="SAM" id="MobiDB-lite"/>
    </source>
</evidence>
<dbReference type="Gene3D" id="2.115.10.20">
    <property type="entry name" value="Glycosyl hydrolase domain, family 43"/>
    <property type="match status" value="1"/>
</dbReference>
<dbReference type="GO" id="GO:0016740">
    <property type="term" value="F:transferase activity"/>
    <property type="evidence" value="ECO:0007669"/>
    <property type="project" value="UniProtKB-KW"/>
</dbReference>
<evidence type="ECO:0000259" key="2">
    <source>
        <dbReference type="Pfam" id="PF24793"/>
    </source>
</evidence>
<dbReference type="EMBL" id="QYBB01000008">
    <property type="protein sequence ID" value="RYC32174.1"/>
    <property type="molecule type" value="Genomic_DNA"/>
</dbReference>
<reference evidence="3 4" key="2">
    <citation type="submission" date="2019-02" db="EMBL/GenBank/DDBJ databases">
        <title>'Lichenibacterium ramalinii' gen. nov. sp. nov., 'Lichenibacterium minor' gen. nov. sp. nov.</title>
        <authorList>
            <person name="Pankratov T."/>
        </authorList>
    </citation>
    <scope>NUCLEOTIDE SEQUENCE [LARGE SCALE GENOMIC DNA]</scope>
    <source>
        <strain evidence="3 4">RmlP026</strain>
    </source>
</reference>
<dbReference type="AlphaFoldDB" id="A0A4V1RUS5"/>
<evidence type="ECO:0000313" key="3">
    <source>
        <dbReference type="EMBL" id="RYC32174.1"/>
    </source>
</evidence>
<dbReference type="Proteomes" id="UP000290759">
    <property type="component" value="Unassembled WGS sequence"/>
</dbReference>
<comment type="caution">
    <text evidence="3">The sequence shown here is derived from an EMBL/GenBank/DDBJ whole genome shotgun (WGS) entry which is preliminary data.</text>
</comment>
<dbReference type="SUPFAM" id="SSF75005">
    <property type="entry name" value="Arabinanase/levansucrase/invertase"/>
    <property type="match status" value="1"/>
</dbReference>
<dbReference type="OrthoDB" id="3771157at2"/>
<feature type="region of interest" description="Disordered" evidence="1">
    <location>
        <begin position="513"/>
        <end position="533"/>
    </location>
</feature>
<protein>
    <submittedName>
        <fullName evidence="3">Formyl transferase</fullName>
    </submittedName>
</protein>
<accession>A0A4V1RUS5</accession>
<keyword evidence="3" id="KW-0808">Transferase</keyword>
<proteinExistence type="predicted"/>
<sequence length="533" mass="56860">MHVRLRLDARRPRRWHALLAAELSDGFGCAVDFDLRPSPDPWTGSADLLFRLEAAIHRLPDAHMAAPARPSDLARWPGIGPARPDIVVDLCGDVPKTAAPRVWTLSYDGVPGERGLLAALLDDRPPIAALAEGDRVLEVGRIGTEVRGVVRTAFEDGLSRSTTLIAAAVAKSRMPGTAAPPPWDIPPRAPSPRLGLGDVAGRAGRAGAGALVRRLYRLGFNGPHWRVGWRRLDGPDVASLGHHPAGGWQSLPDDGSRFYADPFPIVHDGTCTLFVEDYVHAKAKGVISAVRFGPDGPLGTPVPVLEEPHHLSYPFVFARDGAVWMVPESCANGTVDLYRATAFPGGWVKEATLLSGVTASDATLFERDGRWWMFATLRHAAAAAPLGRGCFSDALHLWSAPGFRGPWTPHAANPVLIDIAAARPAGRVVERDGRLIRPVQDCSAGYGAALALARIDRLDDEGFGQTVVARLAPGPSWPGSRLHTLNAAGGFEFIDGSARALRFAPLAARLRRGAGAPPRTDAPALARDPAAVR</sequence>
<dbReference type="InterPro" id="IPR056442">
    <property type="entry name" value="GINT1_N"/>
</dbReference>
<evidence type="ECO:0000313" key="4">
    <source>
        <dbReference type="Proteomes" id="UP000290759"/>
    </source>
</evidence>
<gene>
    <name evidence="3" type="ORF">D3273_09030</name>
</gene>
<dbReference type="Pfam" id="PF24793">
    <property type="entry name" value="GINT1_N"/>
    <property type="match status" value="1"/>
</dbReference>
<reference evidence="3 4" key="1">
    <citation type="submission" date="2018-12" db="EMBL/GenBank/DDBJ databases">
        <authorList>
            <person name="Grouzdev D.S."/>
            <person name="Krutkina M.S."/>
        </authorList>
    </citation>
    <scope>NUCLEOTIDE SEQUENCE [LARGE SCALE GENOMIC DNA]</scope>
    <source>
        <strain evidence="3 4">RmlP026</strain>
    </source>
</reference>
<feature type="domain" description="Glucosamine inositolphosphorylceramide transferase 1 N-terminal" evidence="2">
    <location>
        <begin position="255"/>
        <end position="486"/>
    </location>
</feature>